<dbReference type="InterPro" id="IPR029058">
    <property type="entry name" value="AB_hydrolase_fold"/>
</dbReference>
<sequence length="357" mass="40293">MEVERGAKPSDREIFGISGPFHLASVDWRIAEHRRSVAASLVQGVYILERDRQKKRYGSSALASQWWQFFHFQCIQILVDQVDSSIFGAIFEYKPYNPNYLGHPMAPQQAPPRYVIAFRGTITKPDTRKRDLDLDVQFVLNGLTRNTRYQTALQAVQGVITQVGPANVWVAGHSLGAAIALQAGKDMAKSGCHIETYLFNPPYASVPIEKLKDPYLKNGIRIASSLATAGLSFLTKGIRKNWSSQQYDPFKILCSWIPYLFVNPKDPVCCEYIGYFEHREKMEALGFGGIERIATKDSIISLLSGTLGRDGEAPHLIPSGFLTKNMVGIEQDLKLAHGIHQWWQPHPYWQCKLHQMT</sequence>
<reference evidence="3" key="1">
    <citation type="journal article" date="2013" name="J. Plant Res.">
        <title>Effect of fungi and light on seed germination of three Opuntia species from semiarid lands of central Mexico.</title>
        <authorList>
            <person name="Delgado-Sanchez P."/>
            <person name="Jimenez-Bremont J.F."/>
            <person name="Guerrero-Gonzalez Mde L."/>
            <person name="Flores J."/>
        </authorList>
    </citation>
    <scope>NUCLEOTIDE SEQUENCE</scope>
    <source>
        <tissue evidence="3">Cladode</tissue>
    </source>
</reference>
<evidence type="ECO:0000313" key="3">
    <source>
        <dbReference type="EMBL" id="MBA4653235.1"/>
    </source>
</evidence>
<dbReference type="PANTHER" id="PTHR31479">
    <property type="entry name" value="ALPHA/BETA-HYDROLASES SUPERFAMILY PROTEIN"/>
    <property type="match status" value="1"/>
</dbReference>
<dbReference type="Gene3D" id="3.40.50.1820">
    <property type="entry name" value="alpha/beta hydrolase"/>
    <property type="match status" value="1"/>
</dbReference>
<dbReference type="EMBL" id="GISG01178098">
    <property type="protein sequence ID" value="MBA4653235.1"/>
    <property type="molecule type" value="Transcribed_RNA"/>
</dbReference>
<evidence type="ECO:0000256" key="1">
    <source>
        <dbReference type="ARBA" id="ARBA00022801"/>
    </source>
</evidence>
<evidence type="ECO:0000259" key="2">
    <source>
        <dbReference type="Pfam" id="PF01764"/>
    </source>
</evidence>
<dbReference type="SUPFAM" id="SSF53474">
    <property type="entry name" value="alpha/beta-Hydrolases"/>
    <property type="match status" value="1"/>
</dbReference>
<accession>A0A7C8ZZ24</accession>
<dbReference type="Pfam" id="PF01764">
    <property type="entry name" value="Lipase_3"/>
    <property type="match status" value="1"/>
</dbReference>
<dbReference type="AlphaFoldDB" id="A0A7C8ZZ24"/>
<feature type="domain" description="Fungal lipase-type" evidence="2">
    <location>
        <begin position="147"/>
        <end position="191"/>
    </location>
</feature>
<proteinExistence type="predicted"/>
<dbReference type="GO" id="GO:0006629">
    <property type="term" value="P:lipid metabolic process"/>
    <property type="evidence" value="ECO:0007669"/>
    <property type="project" value="InterPro"/>
</dbReference>
<organism evidence="3">
    <name type="scientific">Opuntia streptacantha</name>
    <name type="common">Prickly pear cactus</name>
    <name type="synonym">Opuntia cardona</name>
    <dbReference type="NCBI Taxonomy" id="393608"/>
    <lineage>
        <taxon>Eukaryota</taxon>
        <taxon>Viridiplantae</taxon>
        <taxon>Streptophyta</taxon>
        <taxon>Embryophyta</taxon>
        <taxon>Tracheophyta</taxon>
        <taxon>Spermatophyta</taxon>
        <taxon>Magnoliopsida</taxon>
        <taxon>eudicotyledons</taxon>
        <taxon>Gunneridae</taxon>
        <taxon>Pentapetalae</taxon>
        <taxon>Caryophyllales</taxon>
        <taxon>Cactineae</taxon>
        <taxon>Cactaceae</taxon>
        <taxon>Opuntioideae</taxon>
        <taxon>Opuntia</taxon>
    </lineage>
</organism>
<reference evidence="3" key="2">
    <citation type="submission" date="2020-07" db="EMBL/GenBank/DDBJ databases">
        <authorList>
            <person name="Vera ALvarez R."/>
            <person name="Arias-Moreno D.M."/>
            <person name="Jimenez-Jacinto V."/>
            <person name="Jimenez-Bremont J.F."/>
            <person name="Swaminathan K."/>
            <person name="Moose S.P."/>
            <person name="Guerrero-Gonzalez M.L."/>
            <person name="Marino-Ramirez L."/>
            <person name="Landsman D."/>
            <person name="Rodriguez-Kessler M."/>
            <person name="Delgado-Sanchez P."/>
        </authorList>
    </citation>
    <scope>NUCLEOTIDE SEQUENCE</scope>
    <source>
        <tissue evidence="3">Cladode</tissue>
    </source>
</reference>
<dbReference type="PANTHER" id="PTHR31479:SF4">
    <property type="entry name" value="FUNGAL LIPASE-LIKE DOMAIN-CONTAINING PROTEIN"/>
    <property type="match status" value="1"/>
</dbReference>
<dbReference type="GO" id="GO:0016787">
    <property type="term" value="F:hydrolase activity"/>
    <property type="evidence" value="ECO:0007669"/>
    <property type="project" value="UniProtKB-KW"/>
</dbReference>
<dbReference type="InterPro" id="IPR002921">
    <property type="entry name" value="Fungal_lipase-type"/>
</dbReference>
<keyword evidence="1" id="KW-0378">Hydrolase</keyword>
<protein>
    <recommendedName>
        <fullName evidence="2">Fungal lipase-type domain-containing protein</fullName>
    </recommendedName>
</protein>
<name>A0A7C8ZZ24_OPUST</name>